<evidence type="ECO:0000256" key="1">
    <source>
        <dbReference type="ARBA" id="ARBA00004173"/>
    </source>
</evidence>
<proteinExistence type="inferred from homology"/>
<evidence type="ECO:0000256" key="4">
    <source>
        <dbReference type="ARBA" id="ARBA00022980"/>
    </source>
</evidence>
<comment type="similarity">
    <text evidence="2">Belongs to the universal ribosomal protein uS7 family.</text>
</comment>
<dbReference type="EMBL" id="JACASE010000006">
    <property type="protein sequence ID" value="KAF6457619.1"/>
    <property type="molecule type" value="Genomic_DNA"/>
</dbReference>
<comment type="caution">
    <text evidence="11">The sequence shown here is derived from an EMBL/GenBank/DDBJ whole genome shotgun (WGS) entry which is preliminary data.</text>
</comment>
<comment type="subcellular location">
    <subcellularLocation>
        <location evidence="1">Mitochondrion</location>
    </subcellularLocation>
</comment>
<keyword evidence="6" id="KW-0687">Ribonucleoprotein</keyword>
<dbReference type="GO" id="GO:0005743">
    <property type="term" value="C:mitochondrial inner membrane"/>
    <property type="evidence" value="ECO:0007669"/>
    <property type="project" value="UniProtKB-ARBA"/>
</dbReference>
<feature type="region of interest" description="Disordered" evidence="9">
    <location>
        <begin position="1"/>
        <end position="26"/>
    </location>
</feature>
<accession>A0A7J8GDB8</accession>
<dbReference type="InterPro" id="IPR036823">
    <property type="entry name" value="Ribosomal_uS7_dom_sf"/>
</dbReference>
<reference evidence="11 12" key="1">
    <citation type="journal article" date="2020" name="Nature">
        <title>Six reference-quality genomes reveal evolution of bat adaptations.</title>
        <authorList>
            <person name="Jebb D."/>
            <person name="Huang Z."/>
            <person name="Pippel M."/>
            <person name="Hughes G.M."/>
            <person name="Lavrichenko K."/>
            <person name="Devanna P."/>
            <person name="Winkler S."/>
            <person name="Jermiin L.S."/>
            <person name="Skirmuntt E.C."/>
            <person name="Katzourakis A."/>
            <person name="Burkitt-Gray L."/>
            <person name="Ray D.A."/>
            <person name="Sullivan K.A.M."/>
            <person name="Roscito J.G."/>
            <person name="Kirilenko B.M."/>
            <person name="Davalos L.M."/>
            <person name="Corthals A.P."/>
            <person name="Power M.L."/>
            <person name="Jones G."/>
            <person name="Ransome R.D."/>
            <person name="Dechmann D.K.N."/>
            <person name="Locatelli A.G."/>
            <person name="Puechmaille S.J."/>
            <person name="Fedrigo O."/>
            <person name="Jarvis E.D."/>
            <person name="Hiller M."/>
            <person name="Vernes S.C."/>
            <person name="Myers E.W."/>
            <person name="Teeling E.C."/>
        </authorList>
    </citation>
    <scope>NUCLEOTIDE SEQUENCE [LARGE SCALE GENOMIC DNA]</scope>
    <source>
        <strain evidence="11">MRouAeg1</strain>
        <tissue evidence="11">Muscle</tissue>
    </source>
</reference>
<keyword evidence="3" id="KW-0809">Transit peptide</keyword>
<evidence type="ECO:0000313" key="12">
    <source>
        <dbReference type="Proteomes" id="UP000593571"/>
    </source>
</evidence>
<keyword evidence="5" id="KW-0496">Mitochondrion</keyword>
<name>A0A7J8GDB8_ROUAE</name>
<protein>
    <recommendedName>
        <fullName evidence="7">Small ribosomal subunit protein uS7m</fullName>
    </recommendedName>
    <alternativeName>
        <fullName evidence="8">28S ribosomal protein S7, mitochondrial</fullName>
    </alternativeName>
</protein>
<dbReference type="InterPro" id="IPR000235">
    <property type="entry name" value="Ribosomal_uS7"/>
</dbReference>
<dbReference type="PANTHER" id="PTHR11205">
    <property type="entry name" value="RIBOSOMAL PROTEIN S7"/>
    <property type="match status" value="1"/>
</dbReference>
<keyword evidence="4 11" id="KW-0689">Ribosomal protein</keyword>
<dbReference type="Pfam" id="PF00177">
    <property type="entry name" value="Ribosomal_S7"/>
    <property type="match status" value="1"/>
</dbReference>
<organism evidence="11 12">
    <name type="scientific">Rousettus aegyptiacus</name>
    <name type="common">Egyptian fruit bat</name>
    <name type="synonym">Pteropus aegyptiacus</name>
    <dbReference type="NCBI Taxonomy" id="9407"/>
    <lineage>
        <taxon>Eukaryota</taxon>
        <taxon>Metazoa</taxon>
        <taxon>Chordata</taxon>
        <taxon>Craniata</taxon>
        <taxon>Vertebrata</taxon>
        <taxon>Euteleostomi</taxon>
        <taxon>Mammalia</taxon>
        <taxon>Eutheria</taxon>
        <taxon>Laurasiatheria</taxon>
        <taxon>Chiroptera</taxon>
        <taxon>Yinpterochiroptera</taxon>
        <taxon>Pteropodoidea</taxon>
        <taxon>Pteropodidae</taxon>
        <taxon>Rousettinae</taxon>
        <taxon>Rousettus</taxon>
    </lineage>
</organism>
<evidence type="ECO:0000256" key="8">
    <source>
        <dbReference type="ARBA" id="ARBA00041309"/>
    </source>
</evidence>
<dbReference type="FunFam" id="1.10.455.10:FF:000004">
    <property type="entry name" value="28S ribosomal protein S7, mitochondrial"/>
    <property type="match status" value="1"/>
</dbReference>
<sequence>MQSSSLRQRLSRRDPRVTAARGPTTISLQRRCMSAGITWLSLSQSPRDPDRTRAHADARGRGRRRRSTGSRLTQVRWSRYGPEYRDPQIDKEYYRKPLAELTEEEKFDRELRKTQLIKAAPAMKTSSVFEDPLISKFTNMMMKGGNKVLARSLMTQTLEAVKRKQFEKYHAASAEERETIERNPYTIFHQALKNCEPVIGLVPILKGGHFYQVPVPLADRRRRFLAMKWMITECREKKHRRMLMPEKLSHELLQAFHNQGPVVKRKHDMHKMAEANRALAHYRWW</sequence>
<evidence type="ECO:0000256" key="5">
    <source>
        <dbReference type="ARBA" id="ARBA00023128"/>
    </source>
</evidence>
<dbReference type="SUPFAM" id="SSF47973">
    <property type="entry name" value="Ribosomal protein S7"/>
    <property type="match status" value="1"/>
</dbReference>
<evidence type="ECO:0000256" key="7">
    <source>
        <dbReference type="ARBA" id="ARBA00039306"/>
    </source>
</evidence>
<evidence type="ECO:0000256" key="2">
    <source>
        <dbReference type="ARBA" id="ARBA00007151"/>
    </source>
</evidence>
<gene>
    <name evidence="11" type="ORF">HJG63_013595</name>
</gene>
<dbReference type="GO" id="GO:0005763">
    <property type="term" value="C:mitochondrial small ribosomal subunit"/>
    <property type="evidence" value="ECO:0007669"/>
    <property type="project" value="UniProtKB-ARBA"/>
</dbReference>
<keyword evidence="12" id="KW-1185">Reference proteome</keyword>
<evidence type="ECO:0000256" key="3">
    <source>
        <dbReference type="ARBA" id="ARBA00022946"/>
    </source>
</evidence>
<feature type="region of interest" description="Disordered" evidence="9">
    <location>
        <begin position="41"/>
        <end position="72"/>
    </location>
</feature>
<evidence type="ECO:0000259" key="10">
    <source>
        <dbReference type="Pfam" id="PF00177"/>
    </source>
</evidence>
<dbReference type="Proteomes" id="UP000593571">
    <property type="component" value="Unassembled WGS sequence"/>
</dbReference>
<dbReference type="InterPro" id="IPR023798">
    <property type="entry name" value="Ribosomal_uS7_dom"/>
</dbReference>
<feature type="compositionally biased region" description="Basic and acidic residues" evidence="9">
    <location>
        <begin position="47"/>
        <end position="60"/>
    </location>
</feature>
<dbReference type="GO" id="GO:0006412">
    <property type="term" value="P:translation"/>
    <property type="evidence" value="ECO:0007669"/>
    <property type="project" value="InterPro"/>
</dbReference>
<dbReference type="AlphaFoldDB" id="A0A7J8GDB8"/>
<dbReference type="Gene3D" id="1.10.455.10">
    <property type="entry name" value="Ribosomal protein S7 domain"/>
    <property type="match status" value="1"/>
</dbReference>
<evidence type="ECO:0000313" key="11">
    <source>
        <dbReference type="EMBL" id="KAF6457619.1"/>
    </source>
</evidence>
<evidence type="ECO:0000256" key="6">
    <source>
        <dbReference type="ARBA" id="ARBA00023274"/>
    </source>
</evidence>
<evidence type="ECO:0000256" key="9">
    <source>
        <dbReference type="SAM" id="MobiDB-lite"/>
    </source>
</evidence>
<feature type="domain" description="Small ribosomal subunit protein uS7" evidence="10">
    <location>
        <begin position="121"/>
        <end position="277"/>
    </location>
</feature>
<dbReference type="CDD" id="cd14870">
    <property type="entry name" value="uS7_Mitochondria_Mammalian"/>
    <property type="match status" value="1"/>
</dbReference>